<dbReference type="Gene3D" id="1.20.120.1080">
    <property type="match status" value="1"/>
</dbReference>
<dbReference type="PANTHER" id="PTHR18934">
    <property type="entry name" value="ATP-DEPENDENT RNA HELICASE"/>
    <property type="match status" value="1"/>
</dbReference>
<dbReference type="EMBL" id="JAHRHJ020000005">
    <property type="protein sequence ID" value="KAH9313575.1"/>
    <property type="molecule type" value="Genomic_DNA"/>
</dbReference>
<dbReference type="GO" id="GO:0005730">
    <property type="term" value="C:nucleolus"/>
    <property type="evidence" value="ECO:0007669"/>
    <property type="project" value="TreeGrafter"/>
</dbReference>
<sequence>VAKDRKKILSLSKKQQRKLRRLQEEKDKRERRASDLEILEKHKLQDDVHTLLSSSGNLGQVETMREKLSRAMRLRKAGLAVPSDVPLFREREIDSTTTKINTDDIIPVKFNPKRNIQDAGEMQPKKRKRVTLHTCNEGDPKTDDKYENATMTASVDANVKTHTTLTVQGHNIGQSDTIINTRAEPFLPHSMKSYSSGAELENSKPCNDQGLPATTKNVRQSSDVKSLTCLDSVASVDQGGSPSIRCQEGNSGQKAGLIKSFEPTEDIKYQISKGENVKLDAQDSSRTKDFGWNPISNSFVVHVTRPEEVEEKRKNLPIVMMEQEIMEAVNEHPVVIICGETGCGKTTQVPQFLFEAGFGSSKCKARTGIIGVTQPRRVAVLATSKRVAYELSLQLGKEVGFQVRHDRRIGENSSIKFMTDGILLREVQSDFLLRRYSIIVLDEAHERSLNTDILIGMLSRIVPLRQSLYEEQQKKISCGETVSAENMVTPLKLVLMSATLRIEDFVSNNKLFPITPPVIEVPTRQFPVSIHFSAKTELVDYLGKAFKKVLAIHKKLPPGGILVFVTGQQEVEFLCRKLRKAFLKRNKSSAKTWGIPQITRLSADVDSSANQPDLEVISQAVDAADDNELSNRGFDRFNTYDDDGFDDTLQENSESSDTDFDSYSDSDSEEEEFLDNENGVLDKTLQNTSLLREPGCVESLKAAFEALNGDDNNIKPNTNSNQQNVANAQNKEHTDQNNEGNSRDPGPLYVLPLYAMLPAAAQLCVFAGVPDGERLVVVATNVAETSLTIPGIKYVVDTGREKVKEYMRSSGIAKYEIQWISKASAAQRTGRAGRTGPGHCYHLYSSAVFNNTFPDFPLPEISKAPIEGVMLILKYMGINKVANFPFPTPPDKTALVESERCLKILGALDQTTGMLMPVGEAMALYPISPRHSRMLLTVIQILKEREECTGANLVLAFAMAVAAALSMDNPFIIHFSSEVEEDVKEKQIGNDTSAEKEIEDQEHLQIKNQRVLAKAARKMFENMSSDALTVASALRSFEFADNREQFCRNNSLHLKTMDEMSKLRKQLLQLVFNPKMEKKIKEDFTWTFGNLIDVELAWRESSNKSLSLTQEDILGQAICAGWSDRVARRLRAHKTIKTSLEGQGQRTRVVKYQACFVEDVVFLHRISSVARLAPEFVVYNELIHTTRPYMRGVTCVKSSWLALHARALCTFSKPLADPQPYYDCSLDQVFCWVNATFGPHLWELPLDRSPIKNRNHRIAVFASALLQGKVLPCLKEVQQFLAADPSLVLKPEAAGHKRASDLLHRLRAGPIVVDSRIKLKCAWDADKNFLYFEMLAWMQNKFHHLFEQLWKKMKHESQLDFKELFQKKIKKLSRTKDMLKH</sequence>
<dbReference type="PROSITE" id="PS51194">
    <property type="entry name" value="HELICASE_CTER"/>
    <property type="match status" value="1"/>
</dbReference>
<dbReference type="GO" id="GO:0003724">
    <property type="term" value="F:RNA helicase activity"/>
    <property type="evidence" value="ECO:0007669"/>
    <property type="project" value="UniProtKB-EC"/>
</dbReference>
<comment type="similarity">
    <text evidence="1">Belongs to the DEAD box helicase family. DEAH subfamily.</text>
</comment>
<keyword evidence="5" id="KW-0347">Helicase</keyword>
<dbReference type="InterPro" id="IPR027417">
    <property type="entry name" value="P-loop_NTPase"/>
</dbReference>
<dbReference type="Pfam" id="PF00271">
    <property type="entry name" value="Helicase_C"/>
    <property type="match status" value="1"/>
</dbReference>
<dbReference type="InterPro" id="IPR002464">
    <property type="entry name" value="DNA/RNA_helicase_DEAH_CS"/>
</dbReference>
<feature type="domain" description="Helicase ATP-binding" evidence="9">
    <location>
        <begin position="326"/>
        <end position="518"/>
    </location>
</feature>
<evidence type="ECO:0000259" key="9">
    <source>
        <dbReference type="PROSITE" id="PS51192"/>
    </source>
</evidence>
<feature type="region of interest" description="Disordered" evidence="8">
    <location>
        <begin position="193"/>
        <end position="219"/>
    </location>
</feature>
<dbReference type="InterPro" id="IPR001650">
    <property type="entry name" value="Helicase_C-like"/>
</dbReference>
<dbReference type="Pfam" id="PF23362">
    <property type="entry name" value="DHX37_C"/>
    <property type="match status" value="1"/>
</dbReference>
<protein>
    <recommendedName>
        <fullName evidence="2">RNA helicase</fullName>
        <ecNumber evidence="2">3.6.4.13</ecNumber>
    </recommendedName>
</protein>
<keyword evidence="6" id="KW-0067">ATP-binding</keyword>
<gene>
    <name evidence="11" type="ORF">KI387_022202</name>
</gene>
<evidence type="ECO:0000256" key="1">
    <source>
        <dbReference type="ARBA" id="ARBA00008792"/>
    </source>
</evidence>
<proteinExistence type="inferred from homology"/>
<evidence type="ECO:0000256" key="7">
    <source>
        <dbReference type="ARBA" id="ARBA00047984"/>
    </source>
</evidence>
<evidence type="ECO:0000256" key="2">
    <source>
        <dbReference type="ARBA" id="ARBA00012552"/>
    </source>
</evidence>
<dbReference type="Pfam" id="PF07717">
    <property type="entry name" value="OB_NTP_bind"/>
    <property type="match status" value="1"/>
</dbReference>
<evidence type="ECO:0000256" key="5">
    <source>
        <dbReference type="ARBA" id="ARBA00022806"/>
    </source>
</evidence>
<dbReference type="GO" id="GO:0003723">
    <property type="term" value="F:RNA binding"/>
    <property type="evidence" value="ECO:0007669"/>
    <property type="project" value="TreeGrafter"/>
</dbReference>
<evidence type="ECO:0000256" key="4">
    <source>
        <dbReference type="ARBA" id="ARBA00022801"/>
    </source>
</evidence>
<dbReference type="PROSITE" id="PS51192">
    <property type="entry name" value="HELICASE_ATP_BIND_1"/>
    <property type="match status" value="1"/>
</dbReference>
<dbReference type="InterPro" id="IPR011709">
    <property type="entry name" value="DEAD-box_helicase_OB_fold"/>
</dbReference>
<dbReference type="Proteomes" id="UP000824469">
    <property type="component" value="Unassembled WGS sequence"/>
</dbReference>
<dbReference type="GO" id="GO:0005524">
    <property type="term" value="F:ATP binding"/>
    <property type="evidence" value="ECO:0007669"/>
    <property type="project" value="UniProtKB-KW"/>
</dbReference>
<dbReference type="InterPro" id="IPR014001">
    <property type="entry name" value="Helicase_ATP-bd"/>
</dbReference>
<dbReference type="PROSITE" id="PS00690">
    <property type="entry name" value="DEAH_ATP_HELICASE"/>
    <property type="match status" value="1"/>
</dbReference>
<dbReference type="FunFam" id="3.40.50.300:FF:000637">
    <property type="entry name" value="ATP-dependent RNA helicase DHX37/DHR1"/>
    <property type="match status" value="1"/>
</dbReference>
<evidence type="ECO:0000256" key="3">
    <source>
        <dbReference type="ARBA" id="ARBA00022741"/>
    </source>
</evidence>
<dbReference type="Gene3D" id="3.40.50.300">
    <property type="entry name" value="P-loop containing nucleotide triphosphate hydrolases"/>
    <property type="match status" value="3"/>
</dbReference>
<dbReference type="SUPFAM" id="SSF52540">
    <property type="entry name" value="P-loop containing nucleoside triphosphate hydrolases"/>
    <property type="match status" value="1"/>
</dbReference>
<comment type="caution">
    <text evidence="11">The sequence shown here is derived from an EMBL/GenBank/DDBJ whole genome shotgun (WGS) entry which is preliminary data.</text>
</comment>
<feature type="region of interest" description="Disordered" evidence="8">
    <location>
        <begin position="1"/>
        <end position="32"/>
    </location>
</feature>
<dbReference type="PANTHER" id="PTHR18934:SF99">
    <property type="entry name" value="ATP-DEPENDENT RNA HELICASE DHX37-RELATED"/>
    <property type="match status" value="1"/>
</dbReference>
<keyword evidence="4" id="KW-0378">Hydrolase</keyword>
<feature type="non-terminal residue" evidence="11">
    <location>
        <position position="1381"/>
    </location>
</feature>
<dbReference type="Pfam" id="PF00270">
    <property type="entry name" value="DEAD"/>
    <property type="match status" value="1"/>
</dbReference>
<dbReference type="CDD" id="cd17982">
    <property type="entry name" value="DEXHc_DHX37"/>
    <property type="match status" value="1"/>
</dbReference>
<reference evidence="11 12" key="1">
    <citation type="journal article" date="2021" name="Nat. Plants">
        <title>The Taxus genome provides insights into paclitaxel biosynthesis.</title>
        <authorList>
            <person name="Xiong X."/>
            <person name="Gou J."/>
            <person name="Liao Q."/>
            <person name="Li Y."/>
            <person name="Zhou Q."/>
            <person name="Bi G."/>
            <person name="Li C."/>
            <person name="Du R."/>
            <person name="Wang X."/>
            <person name="Sun T."/>
            <person name="Guo L."/>
            <person name="Liang H."/>
            <person name="Lu P."/>
            <person name="Wu Y."/>
            <person name="Zhang Z."/>
            <person name="Ro D.K."/>
            <person name="Shang Y."/>
            <person name="Huang S."/>
            <person name="Yan J."/>
        </authorList>
    </citation>
    <scope>NUCLEOTIDE SEQUENCE [LARGE SCALE GENOMIC DNA]</scope>
    <source>
        <strain evidence="11">Ta-2019</strain>
    </source>
</reference>
<dbReference type="GO" id="GO:0000462">
    <property type="term" value="P:maturation of SSU-rRNA from tricistronic rRNA transcript (SSU-rRNA, 5.8S rRNA, LSU-rRNA)"/>
    <property type="evidence" value="ECO:0007669"/>
    <property type="project" value="TreeGrafter"/>
</dbReference>
<accession>A0AA38G0S1</accession>
<evidence type="ECO:0000259" key="10">
    <source>
        <dbReference type="PROSITE" id="PS51194"/>
    </source>
</evidence>
<feature type="compositionally biased region" description="Acidic residues" evidence="8">
    <location>
        <begin position="640"/>
        <end position="675"/>
    </location>
</feature>
<keyword evidence="3" id="KW-0547">Nucleotide-binding</keyword>
<name>A0AA38G0S1_TAXCH</name>
<comment type="catalytic activity">
    <reaction evidence="7">
        <text>ATP + H2O = ADP + phosphate + H(+)</text>
        <dbReference type="Rhea" id="RHEA:13065"/>
        <dbReference type="ChEBI" id="CHEBI:15377"/>
        <dbReference type="ChEBI" id="CHEBI:15378"/>
        <dbReference type="ChEBI" id="CHEBI:30616"/>
        <dbReference type="ChEBI" id="CHEBI:43474"/>
        <dbReference type="ChEBI" id="CHEBI:456216"/>
        <dbReference type="EC" id="3.6.4.13"/>
    </reaction>
</comment>
<dbReference type="EC" id="3.6.4.13" evidence="2"/>
<dbReference type="GO" id="GO:0016787">
    <property type="term" value="F:hydrolase activity"/>
    <property type="evidence" value="ECO:0007669"/>
    <property type="project" value="UniProtKB-KW"/>
</dbReference>
<feature type="domain" description="Helicase C-terminal" evidence="10">
    <location>
        <begin position="699"/>
        <end position="877"/>
    </location>
</feature>
<evidence type="ECO:0000256" key="6">
    <source>
        <dbReference type="ARBA" id="ARBA00022840"/>
    </source>
</evidence>
<evidence type="ECO:0000313" key="12">
    <source>
        <dbReference type="Proteomes" id="UP000824469"/>
    </source>
</evidence>
<dbReference type="SMART" id="SM00490">
    <property type="entry name" value="HELICc"/>
    <property type="match status" value="1"/>
</dbReference>
<keyword evidence="12" id="KW-1185">Reference proteome</keyword>
<dbReference type="InterPro" id="IPR056371">
    <property type="entry name" value="DHX37-like_C"/>
</dbReference>
<dbReference type="CDD" id="cd18791">
    <property type="entry name" value="SF2_C_RHA"/>
    <property type="match status" value="1"/>
</dbReference>
<dbReference type="InterPro" id="IPR007502">
    <property type="entry name" value="Helicase-assoc_dom"/>
</dbReference>
<dbReference type="SMART" id="SM00847">
    <property type="entry name" value="HA2"/>
    <property type="match status" value="1"/>
</dbReference>
<dbReference type="Pfam" id="PF21010">
    <property type="entry name" value="HA2_C"/>
    <property type="match status" value="1"/>
</dbReference>
<dbReference type="InterPro" id="IPR011545">
    <property type="entry name" value="DEAD/DEAH_box_helicase_dom"/>
</dbReference>
<evidence type="ECO:0000256" key="8">
    <source>
        <dbReference type="SAM" id="MobiDB-lite"/>
    </source>
</evidence>
<evidence type="ECO:0000313" key="11">
    <source>
        <dbReference type="EMBL" id="KAH9313575.1"/>
    </source>
</evidence>
<dbReference type="OMA" id="KYAYHCA"/>
<dbReference type="SMART" id="SM00487">
    <property type="entry name" value="DEXDc"/>
    <property type="match status" value="1"/>
</dbReference>
<feature type="compositionally biased region" description="Basic and acidic residues" evidence="8">
    <location>
        <begin position="21"/>
        <end position="32"/>
    </location>
</feature>
<feature type="region of interest" description="Disordered" evidence="8">
    <location>
        <begin position="632"/>
        <end position="680"/>
    </location>
</feature>
<feature type="compositionally biased region" description="Basic residues" evidence="8">
    <location>
        <begin position="1"/>
        <end position="20"/>
    </location>
</feature>
<organism evidence="11 12">
    <name type="scientific">Taxus chinensis</name>
    <name type="common">Chinese yew</name>
    <name type="synonym">Taxus wallichiana var. chinensis</name>
    <dbReference type="NCBI Taxonomy" id="29808"/>
    <lineage>
        <taxon>Eukaryota</taxon>
        <taxon>Viridiplantae</taxon>
        <taxon>Streptophyta</taxon>
        <taxon>Embryophyta</taxon>
        <taxon>Tracheophyta</taxon>
        <taxon>Spermatophyta</taxon>
        <taxon>Pinopsida</taxon>
        <taxon>Pinidae</taxon>
        <taxon>Conifers II</taxon>
        <taxon>Cupressales</taxon>
        <taxon>Taxaceae</taxon>
        <taxon>Taxus</taxon>
    </lineage>
</organism>